<dbReference type="InterPro" id="IPR001091">
    <property type="entry name" value="RM_Methyltransferase"/>
</dbReference>
<dbReference type="PANTHER" id="PTHR13370">
    <property type="entry name" value="RNA METHYLASE-RELATED"/>
    <property type="match status" value="1"/>
</dbReference>
<dbReference type="GO" id="GO:0009007">
    <property type="term" value="F:site-specific DNA-methyltransferase (adenine-specific) activity"/>
    <property type="evidence" value="ECO:0007669"/>
    <property type="project" value="TreeGrafter"/>
</dbReference>
<dbReference type="Gene3D" id="3.40.50.150">
    <property type="entry name" value="Vaccinia Virus protein VP39"/>
    <property type="match status" value="1"/>
</dbReference>
<dbReference type="SUPFAM" id="SSF53335">
    <property type="entry name" value="S-adenosyl-L-methionine-dependent methyltransferases"/>
    <property type="match status" value="1"/>
</dbReference>
<evidence type="ECO:0000256" key="2">
    <source>
        <dbReference type="ARBA" id="ARBA00022603"/>
    </source>
</evidence>
<dbReference type="AlphaFoldDB" id="A0A8J7JC87"/>
<keyword evidence="7" id="KW-1185">Reference proteome</keyword>
<dbReference type="NCBIfam" id="NF010253">
    <property type="entry name" value="PRK13699.1"/>
    <property type="match status" value="1"/>
</dbReference>
<evidence type="ECO:0000259" key="5">
    <source>
        <dbReference type="Pfam" id="PF01555"/>
    </source>
</evidence>
<dbReference type="CDD" id="cd02440">
    <property type="entry name" value="AdoMet_MTases"/>
    <property type="match status" value="1"/>
</dbReference>
<accession>A0A8J7JC87</accession>
<dbReference type="EMBL" id="JADEWZ010000022">
    <property type="protein sequence ID" value="MBE9117270.1"/>
    <property type="molecule type" value="Genomic_DNA"/>
</dbReference>
<evidence type="ECO:0000256" key="4">
    <source>
        <dbReference type="RuleBase" id="RU362026"/>
    </source>
</evidence>
<proteinExistence type="inferred from homology"/>
<dbReference type="GO" id="GO:0003677">
    <property type="term" value="F:DNA binding"/>
    <property type="evidence" value="ECO:0007669"/>
    <property type="project" value="InterPro"/>
</dbReference>
<dbReference type="EC" id="2.1.1.-" evidence="4"/>
<sequence>MTDIKQNRHQLERENVLPFVNQILHGDCIEVMRQIPSRSVHLVVTDPPYGVRYTSSDGRSIIGDNTFDWLYPAFKESYRLLKNNSLCFSFYGWQRADTFLYRWRKVGFRPVSHFSFTKRYSSKKGFVSAHHENAYLLAKGEPEKPSQPPLDVQPWRYTGNRLHPTQKPVESLKAIIAAYSQPGDVVLDPFAGSGSTAVAARELGRLYIGIEKDPSYARIAQDRLAQLSQVA</sequence>
<dbReference type="InterPro" id="IPR029063">
    <property type="entry name" value="SAM-dependent_MTases_sf"/>
</dbReference>
<dbReference type="GO" id="GO:0008170">
    <property type="term" value="F:N-methyltransferase activity"/>
    <property type="evidence" value="ECO:0007669"/>
    <property type="project" value="InterPro"/>
</dbReference>
<protein>
    <recommendedName>
        <fullName evidence="4">Methyltransferase</fullName>
        <ecNumber evidence="4">2.1.1.-</ecNumber>
    </recommendedName>
</protein>
<gene>
    <name evidence="6" type="ORF">IQ249_15320</name>
</gene>
<dbReference type="Proteomes" id="UP000654482">
    <property type="component" value="Unassembled WGS sequence"/>
</dbReference>
<evidence type="ECO:0000313" key="6">
    <source>
        <dbReference type="EMBL" id="MBE9117270.1"/>
    </source>
</evidence>
<dbReference type="PANTHER" id="PTHR13370:SF3">
    <property type="entry name" value="TRNA (GUANINE(10)-N2)-METHYLTRANSFERASE HOMOLOG"/>
    <property type="match status" value="1"/>
</dbReference>
<keyword evidence="2 6" id="KW-0489">Methyltransferase</keyword>
<evidence type="ECO:0000256" key="3">
    <source>
        <dbReference type="ARBA" id="ARBA00022679"/>
    </source>
</evidence>
<organism evidence="6 7">
    <name type="scientific">Lusitaniella coriacea LEGE 07157</name>
    <dbReference type="NCBI Taxonomy" id="945747"/>
    <lineage>
        <taxon>Bacteria</taxon>
        <taxon>Bacillati</taxon>
        <taxon>Cyanobacteriota</taxon>
        <taxon>Cyanophyceae</taxon>
        <taxon>Spirulinales</taxon>
        <taxon>Lusitaniellaceae</taxon>
        <taxon>Lusitaniella</taxon>
    </lineage>
</organism>
<keyword evidence="3" id="KW-0808">Transferase</keyword>
<dbReference type="PROSITE" id="PS00092">
    <property type="entry name" value="N6_MTASE"/>
    <property type="match status" value="1"/>
</dbReference>
<dbReference type="InterPro" id="IPR002941">
    <property type="entry name" value="DNA_methylase_N4/N6"/>
</dbReference>
<dbReference type="InterPro" id="IPR002052">
    <property type="entry name" value="DNA_methylase_N6_adenine_CS"/>
</dbReference>
<evidence type="ECO:0000313" key="7">
    <source>
        <dbReference type="Proteomes" id="UP000654482"/>
    </source>
</evidence>
<dbReference type="GO" id="GO:0032259">
    <property type="term" value="P:methylation"/>
    <property type="evidence" value="ECO:0007669"/>
    <property type="project" value="UniProtKB-KW"/>
</dbReference>
<dbReference type="RefSeq" id="WP_194030358.1">
    <property type="nucleotide sequence ID" value="NZ_JADEWZ010000022.1"/>
</dbReference>
<comment type="similarity">
    <text evidence="1 4">Belongs to the N(4)/N(6)-methyltransferase family.</text>
</comment>
<name>A0A8J7JC87_9CYAN</name>
<evidence type="ECO:0000256" key="1">
    <source>
        <dbReference type="ARBA" id="ARBA00006594"/>
    </source>
</evidence>
<dbReference type="PRINTS" id="PR00508">
    <property type="entry name" value="S21N4MTFRASE"/>
</dbReference>
<reference evidence="6" key="1">
    <citation type="submission" date="2020-10" db="EMBL/GenBank/DDBJ databases">
        <authorList>
            <person name="Castelo-Branco R."/>
            <person name="Eusebio N."/>
            <person name="Adriana R."/>
            <person name="Vieira A."/>
            <person name="Brugerolle De Fraissinette N."/>
            <person name="Rezende De Castro R."/>
            <person name="Schneider M.P."/>
            <person name="Vasconcelos V."/>
            <person name="Leao P.N."/>
        </authorList>
    </citation>
    <scope>NUCLEOTIDE SEQUENCE</scope>
    <source>
        <strain evidence="6">LEGE 07157</strain>
    </source>
</reference>
<comment type="caution">
    <text evidence="6">The sequence shown here is derived from an EMBL/GenBank/DDBJ whole genome shotgun (WGS) entry which is preliminary data.</text>
</comment>
<dbReference type="GO" id="GO:0005737">
    <property type="term" value="C:cytoplasm"/>
    <property type="evidence" value="ECO:0007669"/>
    <property type="project" value="TreeGrafter"/>
</dbReference>
<feature type="domain" description="DNA methylase N-4/N-6" evidence="5">
    <location>
        <begin position="40"/>
        <end position="221"/>
    </location>
</feature>
<dbReference type="Pfam" id="PF01555">
    <property type="entry name" value="N6_N4_Mtase"/>
    <property type="match status" value="1"/>
</dbReference>